<evidence type="ECO:0000256" key="2">
    <source>
        <dbReference type="ARBA" id="ARBA00022679"/>
    </source>
</evidence>
<dbReference type="InterPro" id="IPR019874">
    <property type="entry name" value="RF_methyltr_PrmC"/>
</dbReference>
<dbReference type="OrthoDB" id="9800643at2"/>
<reference evidence="8 9" key="1">
    <citation type="submission" date="2016-12" db="EMBL/GenBank/DDBJ databases">
        <authorList>
            <person name="Song W.-J."/>
            <person name="Kurnit D.M."/>
        </authorList>
    </citation>
    <scope>NUCLEOTIDE SEQUENCE [LARGE SCALE GENOMIC DNA]</scope>
    <source>
        <strain evidence="8 9">HSG9</strain>
    </source>
</reference>
<dbReference type="PANTHER" id="PTHR18895">
    <property type="entry name" value="HEMK METHYLTRANSFERASE"/>
    <property type="match status" value="1"/>
</dbReference>
<dbReference type="Gene3D" id="3.40.50.150">
    <property type="entry name" value="Vaccinia Virus protein VP39"/>
    <property type="match status" value="1"/>
</dbReference>
<protein>
    <recommendedName>
        <fullName evidence="5">Release factor glutamine methyltransferase</fullName>
        <shortName evidence="5">RF MTase</shortName>
        <ecNumber evidence="5">2.1.1.297</ecNumber>
    </recommendedName>
    <alternativeName>
        <fullName evidence="5">N5-glutamine methyltransferase PrmC</fullName>
    </alternativeName>
    <alternativeName>
        <fullName evidence="5">Protein-(glutamine-N5) MTase PrmC</fullName>
    </alternativeName>
    <alternativeName>
        <fullName evidence="5">Protein-glutamine N-methyltransferase PrmC</fullName>
    </alternativeName>
</protein>
<keyword evidence="2 5" id="KW-0808">Transferase</keyword>
<dbReference type="InterPro" id="IPR029063">
    <property type="entry name" value="SAM-dependent_MTases_sf"/>
</dbReference>
<feature type="binding site" evidence="5">
    <location>
        <begin position="190"/>
        <end position="193"/>
    </location>
    <ligand>
        <name>substrate</name>
    </ligand>
</feature>
<dbReference type="Proteomes" id="UP000191680">
    <property type="component" value="Unassembled WGS sequence"/>
</dbReference>
<dbReference type="NCBIfam" id="TIGR00536">
    <property type="entry name" value="hemK_fam"/>
    <property type="match status" value="1"/>
</dbReference>
<dbReference type="AlphaFoldDB" id="A0A1V6LTB1"/>
<evidence type="ECO:0000259" key="7">
    <source>
        <dbReference type="Pfam" id="PF17827"/>
    </source>
</evidence>
<evidence type="ECO:0000313" key="9">
    <source>
        <dbReference type="Proteomes" id="UP000191680"/>
    </source>
</evidence>
<comment type="similarity">
    <text evidence="5">Belongs to the protein N5-glutamine methyltransferase family. PrmC subfamily.</text>
</comment>
<dbReference type="PANTHER" id="PTHR18895:SF74">
    <property type="entry name" value="MTRF1L RELEASE FACTOR GLUTAMINE METHYLTRANSFERASE"/>
    <property type="match status" value="1"/>
</dbReference>
<comment type="caution">
    <text evidence="8">The sequence shown here is derived from an EMBL/GenBank/DDBJ whole genome shotgun (WGS) entry which is preliminary data.</text>
</comment>
<feature type="binding site" evidence="5">
    <location>
        <position position="190"/>
    </location>
    <ligand>
        <name>S-adenosyl-L-methionine</name>
        <dbReference type="ChEBI" id="CHEBI:59789"/>
    </ligand>
</feature>
<evidence type="ECO:0000256" key="3">
    <source>
        <dbReference type="ARBA" id="ARBA00022691"/>
    </source>
</evidence>
<dbReference type="Gene3D" id="1.10.8.10">
    <property type="entry name" value="DNA helicase RuvA subunit, C-terminal domain"/>
    <property type="match status" value="1"/>
</dbReference>
<dbReference type="GO" id="GO:0003676">
    <property type="term" value="F:nucleic acid binding"/>
    <property type="evidence" value="ECO:0007669"/>
    <property type="project" value="InterPro"/>
</dbReference>
<feature type="binding site" evidence="5">
    <location>
        <position position="144"/>
    </location>
    <ligand>
        <name>S-adenosyl-L-methionine</name>
        <dbReference type="ChEBI" id="CHEBI:59789"/>
    </ligand>
</feature>
<evidence type="ECO:0000256" key="4">
    <source>
        <dbReference type="ARBA" id="ARBA00048391"/>
    </source>
</evidence>
<dbReference type="RefSeq" id="WP_080318483.1">
    <property type="nucleotide sequence ID" value="NZ_MTBC01000003.1"/>
</dbReference>
<gene>
    <name evidence="5" type="primary">prmC</name>
    <name evidence="8" type="ORF">BUL40_06045</name>
</gene>
<evidence type="ECO:0000256" key="1">
    <source>
        <dbReference type="ARBA" id="ARBA00022603"/>
    </source>
</evidence>
<comment type="catalytic activity">
    <reaction evidence="4 5">
        <text>L-glutaminyl-[peptide chain release factor] + S-adenosyl-L-methionine = N(5)-methyl-L-glutaminyl-[peptide chain release factor] + S-adenosyl-L-homocysteine + H(+)</text>
        <dbReference type="Rhea" id="RHEA:42896"/>
        <dbReference type="Rhea" id="RHEA-COMP:10271"/>
        <dbReference type="Rhea" id="RHEA-COMP:10272"/>
        <dbReference type="ChEBI" id="CHEBI:15378"/>
        <dbReference type="ChEBI" id="CHEBI:30011"/>
        <dbReference type="ChEBI" id="CHEBI:57856"/>
        <dbReference type="ChEBI" id="CHEBI:59789"/>
        <dbReference type="ChEBI" id="CHEBI:61891"/>
        <dbReference type="EC" id="2.1.1.297"/>
    </reaction>
</comment>
<dbReference type="InterPro" id="IPR040758">
    <property type="entry name" value="PrmC_N"/>
</dbReference>
<dbReference type="Pfam" id="PF05175">
    <property type="entry name" value="MTS"/>
    <property type="match status" value="1"/>
</dbReference>
<dbReference type="GO" id="GO:0032259">
    <property type="term" value="P:methylation"/>
    <property type="evidence" value="ECO:0007669"/>
    <property type="project" value="UniProtKB-KW"/>
</dbReference>
<evidence type="ECO:0000313" key="8">
    <source>
        <dbReference type="EMBL" id="OQD43388.1"/>
    </source>
</evidence>
<dbReference type="InterPro" id="IPR007848">
    <property type="entry name" value="Small_mtfrase_dom"/>
</dbReference>
<proteinExistence type="inferred from homology"/>
<dbReference type="InterPro" id="IPR050320">
    <property type="entry name" value="N5-glutamine_MTase"/>
</dbReference>
<feature type="domain" description="Methyltransferase small" evidence="6">
    <location>
        <begin position="113"/>
        <end position="198"/>
    </location>
</feature>
<name>A0A1V6LTB1_9FLAO</name>
<keyword evidence="1 5" id="KW-0489">Methyltransferase</keyword>
<sequence length="285" mass="32825">MQLSEIKTIYHKELGELYPKEEIDSFFYELIDHYLNLQKFILVLQPNYVVGKAEELPLFTALERLKQEEPLQHITGKAYFRNLELKITKETLIPRPETEELVSWIIADSNIAEPQRILDIGTGSGCIALSLAQELPRAKVTAVDISKKALRVAMENAVNNNVEVTFKEFDVLSGNFTRELQGPWDVIVSNPPYVRELEKEEIRKNVKDYEPATALFVSDNDPLIFYREIALKAKTYLKPKGKLYFEINQYLPEETKALLIANSFEQVELKQDIFGNFRILKGIKA</sequence>
<evidence type="ECO:0000256" key="5">
    <source>
        <dbReference type="HAMAP-Rule" id="MF_02126"/>
    </source>
</evidence>
<comment type="caution">
    <text evidence="5">Lacks conserved residue(s) required for the propagation of feature annotation.</text>
</comment>
<keyword evidence="3 5" id="KW-0949">S-adenosyl-L-methionine</keyword>
<dbReference type="Pfam" id="PF17827">
    <property type="entry name" value="PrmC_N"/>
    <property type="match status" value="1"/>
</dbReference>
<comment type="function">
    <text evidence="5">Methylates the class 1 translation termination release factors RF1/PrfA and RF2/PrfB on the glutamine residue of the universally conserved GGQ motif.</text>
</comment>
<dbReference type="InterPro" id="IPR004556">
    <property type="entry name" value="HemK-like"/>
</dbReference>
<keyword evidence="9" id="KW-1185">Reference proteome</keyword>
<accession>A0A1V6LTB1</accession>
<dbReference type="EMBL" id="MTBC01000003">
    <property type="protein sequence ID" value="OQD43388.1"/>
    <property type="molecule type" value="Genomic_DNA"/>
</dbReference>
<dbReference type="EC" id="2.1.1.297" evidence="5"/>
<feature type="domain" description="Release factor glutamine methyltransferase N-terminal" evidence="7">
    <location>
        <begin position="28"/>
        <end position="76"/>
    </location>
</feature>
<dbReference type="CDD" id="cd02440">
    <property type="entry name" value="AdoMet_MTases"/>
    <property type="match status" value="1"/>
</dbReference>
<evidence type="ECO:0000259" key="6">
    <source>
        <dbReference type="Pfam" id="PF05175"/>
    </source>
</evidence>
<dbReference type="PROSITE" id="PS00092">
    <property type="entry name" value="N6_MTASE"/>
    <property type="match status" value="1"/>
</dbReference>
<dbReference type="GO" id="GO:0102559">
    <property type="term" value="F:peptide chain release factor N(5)-glutamine methyltransferase activity"/>
    <property type="evidence" value="ECO:0007669"/>
    <property type="project" value="UniProtKB-EC"/>
</dbReference>
<dbReference type="SUPFAM" id="SSF53335">
    <property type="entry name" value="S-adenosyl-L-methionine-dependent methyltransferases"/>
    <property type="match status" value="1"/>
</dbReference>
<organism evidence="8 9">
    <name type="scientific">Croceivirga radicis</name>
    <dbReference type="NCBI Taxonomy" id="1929488"/>
    <lineage>
        <taxon>Bacteria</taxon>
        <taxon>Pseudomonadati</taxon>
        <taxon>Bacteroidota</taxon>
        <taxon>Flavobacteriia</taxon>
        <taxon>Flavobacteriales</taxon>
        <taxon>Flavobacteriaceae</taxon>
        <taxon>Croceivirga</taxon>
    </lineage>
</organism>
<dbReference type="HAMAP" id="MF_02126">
    <property type="entry name" value="RF_methyltr_PrmC"/>
    <property type="match status" value="1"/>
</dbReference>
<dbReference type="InterPro" id="IPR002052">
    <property type="entry name" value="DNA_methylase_N6_adenine_CS"/>
</dbReference>
<dbReference type="NCBIfam" id="TIGR03534">
    <property type="entry name" value="RF_mod_PrmC"/>
    <property type="match status" value="1"/>
</dbReference>
<feature type="binding site" evidence="5">
    <location>
        <begin position="121"/>
        <end position="125"/>
    </location>
    <ligand>
        <name>S-adenosyl-L-methionine</name>
        <dbReference type="ChEBI" id="CHEBI:59789"/>
    </ligand>
</feature>